<dbReference type="PANTHER" id="PTHR43037:SF5">
    <property type="entry name" value="FERULOYL ESTERASE"/>
    <property type="match status" value="1"/>
</dbReference>
<dbReference type="GO" id="GO:0016787">
    <property type="term" value="F:hydrolase activity"/>
    <property type="evidence" value="ECO:0007669"/>
    <property type="project" value="UniProtKB-KW"/>
</dbReference>
<comment type="caution">
    <text evidence="5">The sequence shown here is derived from an EMBL/GenBank/DDBJ whole genome shotgun (WGS) entry which is preliminary data.</text>
</comment>
<reference evidence="5 6" key="1">
    <citation type="submission" date="2019-04" db="EMBL/GenBank/DDBJ databases">
        <authorList>
            <person name="Li Y."/>
            <person name="Wang J."/>
        </authorList>
    </citation>
    <scope>NUCLEOTIDE SEQUENCE [LARGE SCALE GENOMIC DNA]</scope>
    <source>
        <strain evidence="5 6">DSM 14668</strain>
    </source>
</reference>
<dbReference type="RefSeq" id="WP_136934652.1">
    <property type="nucleotide sequence ID" value="NZ_SSMQ01000069.1"/>
</dbReference>
<evidence type="ECO:0000256" key="3">
    <source>
        <dbReference type="SAM" id="MobiDB-lite"/>
    </source>
</evidence>
<dbReference type="OrthoDB" id="5492698at2"/>
<accession>A0A4U1IV52</accession>
<evidence type="ECO:0000313" key="5">
    <source>
        <dbReference type="EMBL" id="TKC98352.1"/>
    </source>
</evidence>
<proteinExistence type="predicted"/>
<dbReference type="EMBL" id="SSMQ01000069">
    <property type="protein sequence ID" value="TKC98352.1"/>
    <property type="molecule type" value="Genomic_DNA"/>
</dbReference>
<dbReference type="SUPFAM" id="SSF53474">
    <property type="entry name" value="alpha/beta-Hydrolases"/>
    <property type="match status" value="1"/>
</dbReference>
<dbReference type="AlphaFoldDB" id="A0A4U1IV52"/>
<keyword evidence="6" id="KW-1185">Reference proteome</keyword>
<dbReference type="Proteomes" id="UP000309215">
    <property type="component" value="Unassembled WGS sequence"/>
</dbReference>
<evidence type="ECO:0000256" key="4">
    <source>
        <dbReference type="SAM" id="SignalP"/>
    </source>
</evidence>
<dbReference type="Gene3D" id="3.40.50.1820">
    <property type="entry name" value="alpha/beta hydrolase"/>
    <property type="match status" value="1"/>
</dbReference>
<dbReference type="PROSITE" id="PS51257">
    <property type="entry name" value="PROKAR_LIPOPROTEIN"/>
    <property type="match status" value="1"/>
</dbReference>
<dbReference type="PANTHER" id="PTHR43037">
    <property type="entry name" value="UNNAMED PRODUCT-RELATED"/>
    <property type="match status" value="1"/>
</dbReference>
<feature type="signal peptide" evidence="4">
    <location>
        <begin position="1"/>
        <end position="24"/>
    </location>
</feature>
<feature type="compositionally biased region" description="Basic and acidic residues" evidence="3">
    <location>
        <begin position="57"/>
        <end position="66"/>
    </location>
</feature>
<dbReference type="InterPro" id="IPR029058">
    <property type="entry name" value="AB_hydrolase_fold"/>
</dbReference>
<evidence type="ECO:0000313" key="6">
    <source>
        <dbReference type="Proteomes" id="UP000309215"/>
    </source>
</evidence>
<organism evidence="5 6">
    <name type="scientific">Polyangium fumosum</name>
    <dbReference type="NCBI Taxonomy" id="889272"/>
    <lineage>
        <taxon>Bacteria</taxon>
        <taxon>Pseudomonadati</taxon>
        <taxon>Myxococcota</taxon>
        <taxon>Polyangia</taxon>
        <taxon>Polyangiales</taxon>
        <taxon>Polyangiaceae</taxon>
        <taxon>Polyangium</taxon>
    </lineage>
</organism>
<name>A0A4U1IV52_9BACT</name>
<keyword evidence="1 4" id="KW-0732">Signal</keyword>
<dbReference type="InterPro" id="IPR050955">
    <property type="entry name" value="Plant_Biomass_Hydrol_Est"/>
</dbReference>
<evidence type="ECO:0000256" key="1">
    <source>
        <dbReference type="ARBA" id="ARBA00022729"/>
    </source>
</evidence>
<evidence type="ECO:0000256" key="2">
    <source>
        <dbReference type="ARBA" id="ARBA00022801"/>
    </source>
</evidence>
<feature type="region of interest" description="Disordered" evidence="3">
    <location>
        <begin position="51"/>
        <end position="96"/>
    </location>
</feature>
<keyword evidence="2" id="KW-0378">Hydrolase</keyword>
<sequence length="367" mass="38586">MRLRIFACALALAAPLALVSLVGAGCSLPSSDVDGGDLHGVFDRDAGAADATASDASAKDGGRKDGGAAPLPSMTASAAAKPVTRPPTEGSCVAVDGLPDRDIKRTLGRPPCPGAEVLEWKDAAGAPRYACVITPKGIETRAPLPLLVFFHDAGDNPRSVDKETSLRKLAARFDLTGDPAHAGFIVLSPQGRALHGNREGAMFDVDYTGEDNVDVATTDHFVSVLAARGHVDRRRLYAVGAGHGGHMAATYAMMRADRVAAFATYGSDAPRAAWSCPGPPPPAFVMYRACDQIAPCASVERWLRARDAIAAETTGLRLGAANAEEPSCAIDKKCTKIVGTALHRRWPKGREEDLLRFLSRRTLSVAP</sequence>
<gene>
    <name evidence="5" type="ORF">E8A74_41390</name>
</gene>
<protein>
    <submittedName>
        <fullName evidence="5">Uncharacterized protein</fullName>
    </submittedName>
</protein>
<feature type="chain" id="PRO_5020506696" evidence="4">
    <location>
        <begin position="25"/>
        <end position="367"/>
    </location>
</feature>